<keyword evidence="1" id="KW-0175">Coiled coil</keyword>
<dbReference type="Proteomes" id="UP000828390">
    <property type="component" value="Unassembled WGS sequence"/>
</dbReference>
<accession>A0A9D4KAD3</accession>
<proteinExistence type="predicted"/>
<sequence length="177" mass="20379">MYCREQVRKMEGQGKQDETQVITLSEKVNNLKEINRNNKTLIDSLMNENNELKERLDEIKESENVNFYDKSKNAYDLNLHLCVYELLDHHVAYSNIGPVIKSVLKLVNKKPERLPSPSTIENWSLERGLLAKKHLSVQSEHTTLYSDGASKFGCKWGAFATSDTRKLFITGIERYGN</sequence>
<feature type="coiled-coil region" evidence="1">
    <location>
        <begin position="31"/>
        <end position="65"/>
    </location>
</feature>
<evidence type="ECO:0000313" key="3">
    <source>
        <dbReference type="Proteomes" id="UP000828390"/>
    </source>
</evidence>
<dbReference type="EMBL" id="JAIWYP010000004">
    <property type="protein sequence ID" value="KAH3835900.1"/>
    <property type="molecule type" value="Genomic_DNA"/>
</dbReference>
<gene>
    <name evidence="2" type="ORF">DPMN_109268</name>
</gene>
<reference evidence="2" key="1">
    <citation type="journal article" date="2019" name="bioRxiv">
        <title>The Genome of the Zebra Mussel, Dreissena polymorpha: A Resource for Invasive Species Research.</title>
        <authorList>
            <person name="McCartney M.A."/>
            <person name="Auch B."/>
            <person name="Kono T."/>
            <person name="Mallez S."/>
            <person name="Zhang Y."/>
            <person name="Obille A."/>
            <person name="Becker A."/>
            <person name="Abrahante J.E."/>
            <person name="Garbe J."/>
            <person name="Badalamenti J.P."/>
            <person name="Herman A."/>
            <person name="Mangelson H."/>
            <person name="Liachko I."/>
            <person name="Sullivan S."/>
            <person name="Sone E.D."/>
            <person name="Koren S."/>
            <person name="Silverstein K.A.T."/>
            <person name="Beckman K.B."/>
            <person name="Gohl D.M."/>
        </authorList>
    </citation>
    <scope>NUCLEOTIDE SEQUENCE</scope>
    <source>
        <strain evidence="2">Duluth1</strain>
        <tissue evidence="2">Whole animal</tissue>
    </source>
</reference>
<organism evidence="2 3">
    <name type="scientific">Dreissena polymorpha</name>
    <name type="common">Zebra mussel</name>
    <name type="synonym">Mytilus polymorpha</name>
    <dbReference type="NCBI Taxonomy" id="45954"/>
    <lineage>
        <taxon>Eukaryota</taxon>
        <taxon>Metazoa</taxon>
        <taxon>Spiralia</taxon>
        <taxon>Lophotrochozoa</taxon>
        <taxon>Mollusca</taxon>
        <taxon>Bivalvia</taxon>
        <taxon>Autobranchia</taxon>
        <taxon>Heteroconchia</taxon>
        <taxon>Euheterodonta</taxon>
        <taxon>Imparidentia</taxon>
        <taxon>Neoheterodontei</taxon>
        <taxon>Myida</taxon>
        <taxon>Dreissenoidea</taxon>
        <taxon>Dreissenidae</taxon>
        <taxon>Dreissena</taxon>
    </lineage>
</organism>
<keyword evidence="3" id="KW-1185">Reference proteome</keyword>
<evidence type="ECO:0000313" key="2">
    <source>
        <dbReference type="EMBL" id="KAH3835900.1"/>
    </source>
</evidence>
<protein>
    <submittedName>
        <fullName evidence="2">Uncharacterized protein</fullName>
    </submittedName>
</protein>
<reference evidence="2" key="2">
    <citation type="submission" date="2020-11" db="EMBL/GenBank/DDBJ databases">
        <authorList>
            <person name="McCartney M.A."/>
            <person name="Auch B."/>
            <person name="Kono T."/>
            <person name="Mallez S."/>
            <person name="Becker A."/>
            <person name="Gohl D.M."/>
            <person name="Silverstein K.A.T."/>
            <person name="Koren S."/>
            <person name="Bechman K.B."/>
            <person name="Herman A."/>
            <person name="Abrahante J.E."/>
            <person name="Garbe J."/>
        </authorList>
    </citation>
    <scope>NUCLEOTIDE SEQUENCE</scope>
    <source>
        <strain evidence="2">Duluth1</strain>
        <tissue evidence="2">Whole animal</tissue>
    </source>
</reference>
<evidence type="ECO:0000256" key="1">
    <source>
        <dbReference type="SAM" id="Coils"/>
    </source>
</evidence>
<name>A0A9D4KAD3_DREPO</name>
<comment type="caution">
    <text evidence="2">The sequence shown here is derived from an EMBL/GenBank/DDBJ whole genome shotgun (WGS) entry which is preliminary data.</text>
</comment>
<dbReference type="AlphaFoldDB" id="A0A9D4KAD3"/>